<evidence type="ECO:0000256" key="1">
    <source>
        <dbReference type="SAM" id="MobiDB-lite"/>
    </source>
</evidence>
<dbReference type="AlphaFoldDB" id="A0A1R4JGX2"/>
<accession>A0A1R4JGX2</accession>
<evidence type="ECO:0000313" key="3">
    <source>
        <dbReference type="Proteomes" id="UP000188342"/>
    </source>
</evidence>
<evidence type="ECO:0000313" key="2">
    <source>
        <dbReference type="EMBL" id="SJN31471.1"/>
    </source>
</evidence>
<name>A0A1R4JGX2_9ACTN</name>
<sequence length="40" mass="4387">MVVTHGGSFDSRVGACAVRRRTTSHPTSSGREHHPWVNGR</sequence>
<gene>
    <name evidence="2" type="ORF">FM114_07560</name>
</gene>
<proteinExistence type="predicted"/>
<reference evidence="2 3" key="1">
    <citation type="submission" date="2017-02" db="EMBL/GenBank/DDBJ databases">
        <authorList>
            <person name="Peterson S.W."/>
        </authorList>
    </citation>
    <scope>NUCLEOTIDE SEQUENCE [LARGE SCALE GENOMIC DNA]</scope>
    <source>
        <strain evidence="2 3">LSP_Lj1</strain>
    </source>
</reference>
<dbReference type="Proteomes" id="UP000188342">
    <property type="component" value="Unassembled WGS sequence"/>
</dbReference>
<feature type="region of interest" description="Disordered" evidence="1">
    <location>
        <begin position="18"/>
        <end position="40"/>
    </location>
</feature>
<feature type="compositionally biased region" description="Basic and acidic residues" evidence="1">
    <location>
        <begin position="30"/>
        <end position="40"/>
    </location>
</feature>
<organism evidence="2 3">
    <name type="scientific">Luteococcus japonicus LSP_Lj1</name>
    <dbReference type="NCBI Taxonomy" id="1255658"/>
    <lineage>
        <taxon>Bacteria</taxon>
        <taxon>Bacillati</taxon>
        <taxon>Actinomycetota</taxon>
        <taxon>Actinomycetes</taxon>
        <taxon>Propionibacteriales</taxon>
        <taxon>Propionibacteriaceae</taxon>
        <taxon>Luteococcus</taxon>
    </lineage>
</organism>
<dbReference type="EMBL" id="FUKQ01000031">
    <property type="protein sequence ID" value="SJN31471.1"/>
    <property type="molecule type" value="Genomic_DNA"/>
</dbReference>
<keyword evidence="3" id="KW-1185">Reference proteome</keyword>
<protein>
    <submittedName>
        <fullName evidence="2">Uncharacterized protein</fullName>
    </submittedName>
</protein>